<evidence type="ECO:0000256" key="4">
    <source>
        <dbReference type="PROSITE-ProRule" id="PRU01248"/>
    </source>
</evidence>
<evidence type="ECO:0000256" key="1">
    <source>
        <dbReference type="ARBA" id="ARBA00022908"/>
    </source>
</evidence>
<dbReference type="RefSeq" id="WP_182462635.1">
    <property type="nucleotide sequence ID" value="NZ_CP059732.1"/>
</dbReference>
<dbReference type="InterPro" id="IPR010998">
    <property type="entry name" value="Integrase_recombinase_N"/>
</dbReference>
<dbReference type="GO" id="GO:0015074">
    <property type="term" value="P:DNA integration"/>
    <property type="evidence" value="ECO:0007669"/>
    <property type="project" value="UniProtKB-KW"/>
</dbReference>
<dbReference type="Pfam" id="PF13102">
    <property type="entry name" value="Phage_int_SAM_5"/>
    <property type="match status" value="1"/>
</dbReference>
<gene>
    <name evidence="6" type="ORF">H3H32_10590</name>
</gene>
<dbReference type="EMBL" id="CP059732">
    <property type="protein sequence ID" value="QMW05289.1"/>
    <property type="molecule type" value="Genomic_DNA"/>
</dbReference>
<dbReference type="AlphaFoldDB" id="A0A7G5H2E7"/>
<feature type="domain" description="Core-binding (CB)" evidence="5">
    <location>
        <begin position="117"/>
        <end position="205"/>
    </location>
</feature>
<keyword evidence="2 4" id="KW-0238">DNA-binding</keyword>
<dbReference type="InterPro" id="IPR044068">
    <property type="entry name" value="CB"/>
</dbReference>
<dbReference type="Gene3D" id="1.10.443.10">
    <property type="entry name" value="Intergrase catalytic core"/>
    <property type="match status" value="1"/>
</dbReference>
<keyword evidence="1" id="KW-0229">DNA integration</keyword>
<keyword evidence="7" id="KW-1185">Reference proteome</keyword>
<evidence type="ECO:0000259" key="5">
    <source>
        <dbReference type="PROSITE" id="PS51900"/>
    </source>
</evidence>
<protein>
    <submittedName>
        <fullName evidence="6">Phage integrase SAM-like domain-containing protein</fullName>
    </submittedName>
</protein>
<sequence>MTNTMHINFYFRPSTVDDTIGSIYVQVTINKERVVLGAVTSVSGLRLPKVMMIKAKHWDAKEQRVRRVSDQALVINKAIGKCEEKLNKLYAQHEGFDITMNGRQLKLLFFGETRVRPTLPLLMDAFIKDRTDKRGNENTIATYQFKFRPFTAFLTKFNYLNLPAEEFTPELLENYKTYLMVDRKNSDRTADKSRQVVKTILLWAAGTGLIKINPLLNTRIRVDKTPNLECLSQEEVQIVRSAPLMPQLRAIADCFIFACYTGLAYQDLKDLSPENLQVKEGKRCIVGNRNKTGTEYIVPVTPIVNELMVKYNGVKLPLPSNQRYNTYLKDIMFLLGIKKRITTHTARKTFADWCINEIMMSDEATIVAMGQKDPKELTPYRKIKSKRLISEFPKDLLME</sequence>
<dbReference type="Proteomes" id="UP000515369">
    <property type="component" value="Chromosome"/>
</dbReference>
<dbReference type="SUPFAM" id="SSF56349">
    <property type="entry name" value="DNA breaking-rejoining enzymes"/>
    <property type="match status" value="1"/>
</dbReference>
<organism evidence="6 7">
    <name type="scientific">Spirosoma foliorum</name>
    <dbReference type="NCBI Taxonomy" id="2710596"/>
    <lineage>
        <taxon>Bacteria</taxon>
        <taxon>Pseudomonadati</taxon>
        <taxon>Bacteroidota</taxon>
        <taxon>Cytophagia</taxon>
        <taxon>Cytophagales</taxon>
        <taxon>Cytophagaceae</taxon>
        <taxon>Spirosoma</taxon>
    </lineage>
</organism>
<dbReference type="PROSITE" id="PS51900">
    <property type="entry name" value="CB"/>
    <property type="match status" value="1"/>
</dbReference>
<dbReference type="KEGG" id="sfol:H3H32_10590"/>
<dbReference type="GO" id="GO:0006310">
    <property type="term" value="P:DNA recombination"/>
    <property type="evidence" value="ECO:0007669"/>
    <property type="project" value="UniProtKB-KW"/>
</dbReference>
<dbReference type="CDD" id="cd01185">
    <property type="entry name" value="INTN1_C_like"/>
    <property type="match status" value="1"/>
</dbReference>
<dbReference type="GO" id="GO:0003677">
    <property type="term" value="F:DNA binding"/>
    <property type="evidence" value="ECO:0007669"/>
    <property type="project" value="UniProtKB-UniRule"/>
</dbReference>
<evidence type="ECO:0000313" key="6">
    <source>
        <dbReference type="EMBL" id="QMW05289.1"/>
    </source>
</evidence>
<evidence type="ECO:0000313" key="7">
    <source>
        <dbReference type="Proteomes" id="UP000515369"/>
    </source>
</evidence>
<dbReference type="InterPro" id="IPR025269">
    <property type="entry name" value="SAM-like_dom"/>
</dbReference>
<accession>A0A7G5H2E7</accession>
<keyword evidence="3" id="KW-0233">DNA recombination</keyword>
<dbReference type="Gene3D" id="1.10.150.130">
    <property type="match status" value="1"/>
</dbReference>
<dbReference type="InterPro" id="IPR011010">
    <property type="entry name" value="DNA_brk_join_enz"/>
</dbReference>
<evidence type="ECO:0000256" key="2">
    <source>
        <dbReference type="ARBA" id="ARBA00023125"/>
    </source>
</evidence>
<dbReference type="InterPro" id="IPR013762">
    <property type="entry name" value="Integrase-like_cat_sf"/>
</dbReference>
<name>A0A7G5H2E7_9BACT</name>
<reference evidence="6 7" key="1">
    <citation type="submission" date="2020-07" db="EMBL/GenBank/DDBJ databases">
        <title>Spirosoma foliorum sp. nov., isolated from the leaves on the Nejang mountain Korea, Republic of.</title>
        <authorList>
            <person name="Ho H."/>
            <person name="Lee Y.-J."/>
            <person name="Nurcahyanto D.-A."/>
            <person name="Kim S.-G."/>
        </authorList>
    </citation>
    <scope>NUCLEOTIDE SEQUENCE [LARGE SCALE GENOMIC DNA]</scope>
    <source>
        <strain evidence="6 7">PL0136</strain>
    </source>
</reference>
<proteinExistence type="predicted"/>
<evidence type="ECO:0000256" key="3">
    <source>
        <dbReference type="ARBA" id="ARBA00023172"/>
    </source>
</evidence>